<evidence type="ECO:0000313" key="1">
    <source>
        <dbReference type="EMBL" id="KAG7662912.1"/>
    </source>
</evidence>
<accession>A0A8J5UM61</accession>
<dbReference type="AlphaFoldDB" id="A0A8J5UM61"/>
<name>A0A8J5UM61_9ASCO</name>
<dbReference type="InterPro" id="IPR001544">
    <property type="entry name" value="Aminotrans_IV"/>
</dbReference>
<dbReference type="OrthoDB" id="5288718at2759"/>
<dbReference type="GeneID" id="73470396"/>
<dbReference type="EMBL" id="JAGSYN010000159">
    <property type="protein sequence ID" value="KAG7662912.1"/>
    <property type="molecule type" value="Genomic_DNA"/>
</dbReference>
<dbReference type="RefSeq" id="XP_049263145.1">
    <property type="nucleotide sequence ID" value="XM_049407469.1"/>
</dbReference>
<dbReference type="Proteomes" id="UP000694255">
    <property type="component" value="Unassembled WGS sequence"/>
</dbReference>
<protein>
    <submittedName>
        <fullName evidence="1">ABZ2</fullName>
    </submittedName>
</protein>
<sequence>MTSNSSAHHKIKSIDEVITSIHEDYIQKDFPKQYNHDFEILSTIRYDPLLSRIPPMIYDEISSVNFFLLSEHIERLKFTLAYFHHQFKTTMDFEITESGLLEQLIRAMKYAQRPVMLPYKYRVLVDLSGNVRVEIHDTDHRDDLLAGMFPCLVDETLMGMSNVDEVWDVYIDSKQTLISPFTSFKTTKRDAYNEVRARILPGLRPGKEEVLLYNTSNKLMEGSITNVAIKRFSDGKWITPLLSSGCLCGVTRSFLLKKDFIEEDSIDIDDLLPGMDILLFNGVMGVVRGRIIG</sequence>
<keyword evidence="2" id="KW-1185">Reference proteome</keyword>
<reference evidence="1 2" key="1">
    <citation type="journal article" date="2021" name="DNA Res.">
        <title>Genome analysis of Candida subhashii reveals its hybrid nature and dual mitochondrial genome conformations.</title>
        <authorList>
            <person name="Mixao V."/>
            <person name="Hegedusova E."/>
            <person name="Saus E."/>
            <person name="Pryszcz L.P."/>
            <person name="Cillingova A."/>
            <person name="Nosek J."/>
            <person name="Gabaldon T."/>
        </authorList>
    </citation>
    <scope>NUCLEOTIDE SEQUENCE [LARGE SCALE GENOMIC DNA]</scope>
    <source>
        <strain evidence="1 2">CBS 10753</strain>
    </source>
</reference>
<dbReference type="Pfam" id="PF01063">
    <property type="entry name" value="Aminotran_4"/>
    <property type="match status" value="1"/>
</dbReference>
<organism evidence="1 2">
    <name type="scientific">[Candida] subhashii</name>
    <dbReference type="NCBI Taxonomy" id="561895"/>
    <lineage>
        <taxon>Eukaryota</taxon>
        <taxon>Fungi</taxon>
        <taxon>Dikarya</taxon>
        <taxon>Ascomycota</taxon>
        <taxon>Saccharomycotina</taxon>
        <taxon>Pichiomycetes</taxon>
        <taxon>Debaryomycetaceae</taxon>
        <taxon>Spathaspora</taxon>
    </lineage>
</organism>
<dbReference type="GO" id="GO:0003824">
    <property type="term" value="F:catalytic activity"/>
    <property type="evidence" value="ECO:0007669"/>
    <property type="project" value="InterPro"/>
</dbReference>
<comment type="caution">
    <text evidence="1">The sequence shown here is derived from an EMBL/GenBank/DDBJ whole genome shotgun (WGS) entry which is preliminary data.</text>
</comment>
<evidence type="ECO:0000313" key="2">
    <source>
        <dbReference type="Proteomes" id="UP000694255"/>
    </source>
</evidence>
<gene>
    <name evidence="1" type="ORF">J8A68_003596</name>
</gene>
<proteinExistence type="predicted"/>